<gene>
    <name evidence="2" type="ORF">X801_06379</name>
</gene>
<protein>
    <submittedName>
        <fullName evidence="2">Uncharacterized protein</fullName>
    </submittedName>
</protein>
<accession>A0A1S8WTN5</accession>
<keyword evidence="3" id="KW-1185">Reference proteome</keyword>
<organism evidence="2 3">
    <name type="scientific">Opisthorchis viverrini</name>
    <name type="common">Southeast Asian liver fluke</name>
    <dbReference type="NCBI Taxonomy" id="6198"/>
    <lineage>
        <taxon>Eukaryota</taxon>
        <taxon>Metazoa</taxon>
        <taxon>Spiralia</taxon>
        <taxon>Lophotrochozoa</taxon>
        <taxon>Platyhelminthes</taxon>
        <taxon>Trematoda</taxon>
        <taxon>Digenea</taxon>
        <taxon>Opisthorchiida</taxon>
        <taxon>Opisthorchiata</taxon>
        <taxon>Opisthorchiidae</taxon>
        <taxon>Opisthorchis</taxon>
    </lineage>
</organism>
<name>A0A1S8WTN5_OPIVI</name>
<evidence type="ECO:0000313" key="3">
    <source>
        <dbReference type="Proteomes" id="UP000243686"/>
    </source>
</evidence>
<evidence type="ECO:0000313" key="2">
    <source>
        <dbReference type="EMBL" id="OON17781.1"/>
    </source>
</evidence>
<sequence length="79" mass="8894">MGSQAKRAIRVWYDSHKAHTDGQLLTGNDETPKQDASVKSNIASRIVQRPPTDVTKGAQKPQFTLLPSRIEESRVFFQK</sequence>
<feature type="region of interest" description="Disordered" evidence="1">
    <location>
        <begin position="21"/>
        <end position="59"/>
    </location>
</feature>
<reference evidence="2 3" key="1">
    <citation type="submission" date="2015-03" db="EMBL/GenBank/DDBJ databases">
        <title>Draft genome of the nematode, Opisthorchis viverrini.</title>
        <authorList>
            <person name="Mitreva M."/>
        </authorList>
    </citation>
    <scope>NUCLEOTIDE SEQUENCE [LARGE SCALE GENOMIC DNA]</scope>
    <source>
        <strain evidence="2">Khon Kaen</strain>
    </source>
</reference>
<dbReference type="EMBL" id="KV894902">
    <property type="protein sequence ID" value="OON17781.1"/>
    <property type="molecule type" value="Genomic_DNA"/>
</dbReference>
<dbReference type="AlphaFoldDB" id="A0A1S8WTN5"/>
<evidence type="ECO:0000256" key="1">
    <source>
        <dbReference type="SAM" id="MobiDB-lite"/>
    </source>
</evidence>
<proteinExistence type="predicted"/>
<dbReference type="Proteomes" id="UP000243686">
    <property type="component" value="Unassembled WGS sequence"/>
</dbReference>